<dbReference type="SUPFAM" id="SSF57903">
    <property type="entry name" value="FYVE/PHD zinc finger"/>
    <property type="match status" value="1"/>
</dbReference>
<feature type="region of interest" description="Disordered" evidence="6">
    <location>
        <begin position="1"/>
        <end position="29"/>
    </location>
</feature>
<evidence type="ECO:0000313" key="9">
    <source>
        <dbReference type="Proteomes" id="UP000275078"/>
    </source>
</evidence>
<dbReference type="SMART" id="SM00249">
    <property type="entry name" value="PHD"/>
    <property type="match status" value="1"/>
</dbReference>
<keyword evidence="3" id="KW-0862">Zinc</keyword>
<feature type="compositionally biased region" description="Polar residues" evidence="6">
    <location>
        <begin position="172"/>
        <end position="189"/>
    </location>
</feature>
<dbReference type="InterPro" id="IPR019786">
    <property type="entry name" value="Zinc_finger_PHD-type_CS"/>
</dbReference>
<sequence length="902" mass="98501">MIEAPSVISPAGPPRPSTGTNSTATATPEGDDINNGEICCICDVSDDDGFTICCDKCNTWQHFICVGIAKQEVPKYYLCPKCDPRELDVEKAREHQRSRRERERHKVKVPPPPKKKSHKRKESTTVAHASTFITPSLPPPSLEPKQATPRNPSPSHSTTTNTTSHKKRTNRSTGPTTQDGGRSGRTSPTHSKRGEDSDTDAEKAPKSYKLEFDDLGDKPDVYMGKEVVDFVEKVTHQRESSSQPLRYYGKDQFSSLHFPRLSVRQLISPKGNANPRWRYRLVTENVCEKGSLVALFKGEVGFKDTYKESTYNQYPLIQHPKQFVLFHPNLPLYVDARKHGVDCRFARISCKPTLSLQTVVVEGGSVGLGLFATANMKSGSELTVPWFWEASDSASRIMSLKDTDPSAIPPEDLLKAGEWASKVLSHFGECACGGGEDRCILRKLNVNRPTNHRAHLPNGTKKRSKVATDHMRVPHTNLQSTPDVDELRAPRSRSHNLEDALTPHDNGEMSKREAQKMKQYAAQFERMEQTENLQPNIKRRKRTNAVTPLGGDAKDDSSDNGKKPKTAAESPKSTTTVSSPHHNNGRQCSESGSVGSEVSSPSSVIKRKRPVYVDAAIQTDDNVPVWLRSSGPVSPPPTGPPLSLKKRLMLCLSNDKQEKQEKPSTPIPEERKRKRTGSLSEGSPSRSPKEPKLAEGVSVPLITEPALEIDQDIKMEDCTPAPTTEVEIPVVPKVEANQTMSPVASKSPTPVGDISSHASADVSPPSTGVTPQPTVEKKESPSPGLEASASPSISGKRPGLNLELPPPTLFSNGVTTSVAASTTDRPATVQSSETATLPTPYSPSLTDSGVQPGPRAKKVLSLGEYKKRQKRNDNDKPTPKREEAHEGDSGKENKEAASAVAV</sequence>
<keyword evidence="4" id="KW-0156">Chromatin regulator</keyword>
<feature type="compositionally biased region" description="Low complexity" evidence="6">
    <location>
        <begin position="148"/>
        <end position="163"/>
    </location>
</feature>
<evidence type="ECO:0000256" key="1">
    <source>
        <dbReference type="ARBA" id="ARBA00022723"/>
    </source>
</evidence>
<proteinExistence type="predicted"/>
<name>A0A3N4IMT4_ASCIM</name>
<dbReference type="Proteomes" id="UP000275078">
    <property type="component" value="Unassembled WGS sequence"/>
</dbReference>
<feature type="compositionally biased region" description="Basic and acidic residues" evidence="6">
    <location>
        <begin position="871"/>
        <end position="895"/>
    </location>
</feature>
<accession>A0A3N4IMT4</accession>
<keyword evidence="1" id="KW-0479">Metal-binding</keyword>
<feature type="region of interest" description="Disordered" evidence="6">
    <location>
        <begin position="625"/>
        <end position="902"/>
    </location>
</feature>
<reference evidence="8 9" key="1">
    <citation type="journal article" date="2018" name="Nat. Ecol. Evol.">
        <title>Pezizomycetes genomes reveal the molecular basis of ectomycorrhizal truffle lifestyle.</title>
        <authorList>
            <person name="Murat C."/>
            <person name="Payen T."/>
            <person name="Noel B."/>
            <person name="Kuo A."/>
            <person name="Morin E."/>
            <person name="Chen J."/>
            <person name="Kohler A."/>
            <person name="Krizsan K."/>
            <person name="Balestrini R."/>
            <person name="Da Silva C."/>
            <person name="Montanini B."/>
            <person name="Hainaut M."/>
            <person name="Levati E."/>
            <person name="Barry K.W."/>
            <person name="Belfiori B."/>
            <person name="Cichocki N."/>
            <person name="Clum A."/>
            <person name="Dockter R.B."/>
            <person name="Fauchery L."/>
            <person name="Guy J."/>
            <person name="Iotti M."/>
            <person name="Le Tacon F."/>
            <person name="Lindquist E.A."/>
            <person name="Lipzen A."/>
            <person name="Malagnac F."/>
            <person name="Mello A."/>
            <person name="Molinier V."/>
            <person name="Miyauchi S."/>
            <person name="Poulain J."/>
            <person name="Riccioni C."/>
            <person name="Rubini A."/>
            <person name="Sitrit Y."/>
            <person name="Splivallo R."/>
            <person name="Traeger S."/>
            <person name="Wang M."/>
            <person name="Zifcakova L."/>
            <person name="Wipf D."/>
            <person name="Zambonelli A."/>
            <person name="Paolocci F."/>
            <person name="Nowrousian M."/>
            <person name="Ottonello S."/>
            <person name="Baldrian P."/>
            <person name="Spatafora J.W."/>
            <person name="Henrissat B."/>
            <person name="Nagy L.G."/>
            <person name="Aury J.M."/>
            <person name="Wincker P."/>
            <person name="Grigoriev I.V."/>
            <person name="Bonfante P."/>
            <person name="Martin F.M."/>
        </authorList>
    </citation>
    <scope>NUCLEOTIDE SEQUENCE [LARGE SCALE GENOMIC DNA]</scope>
    <source>
        <strain evidence="8 9">RN42</strain>
    </source>
</reference>
<feature type="compositionally biased region" description="Basic residues" evidence="6">
    <location>
        <begin position="96"/>
        <end position="121"/>
    </location>
</feature>
<dbReference type="InterPro" id="IPR001214">
    <property type="entry name" value="SET_dom"/>
</dbReference>
<keyword evidence="9" id="KW-1185">Reference proteome</keyword>
<feature type="compositionally biased region" description="Polar residues" evidence="6">
    <location>
        <begin position="124"/>
        <end position="134"/>
    </location>
</feature>
<gene>
    <name evidence="8" type="ORF">BJ508DRAFT_320456</name>
</gene>
<protein>
    <recommendedName>
        <fullName evidence="7">PHD-type domain-containing protein</fullName>
    </recommendedName>
</protein>
<evidence type="ECO:0000256" key="2">
    <source>
        <dbReference type="ARBA" id="ARBA00022771"/>
    </source>
</evidence>
<feature type="compositionally biased region" description="Polar residues" evidence="6">
    <location>
        <begin position="764"/>
        <end position="773"/>
    </location>
</feature>
<feature type="compositionally biased region" description="Basic and acidic residues" evidence="6">
    <location>
        <begin position="192"/>
        <end position="214"/>
    </location>
</feature>
<feature type="compositionally biased region" description="Polar residues" evidence="6">
    <location>
        <begin position="677"/>
        <end position="686"/>
    </location>
</feature>
<evidence type="ECO:0000256" key="4">
    <source>
        <dbReference type="ARBA" id="ARBA00022853"/>
    </source>
</evidence>
<feature type="compositionally biased region" description="Basic residues" evidence="6">
    <location>
        <begin position="450"/>
        <end position="465"/>
    </location>
</feature>
<dbReference type="SUPFAM" id="SSF82199">
    <property type="entry name" value="SET domain"/>
    <property type="match status" value="1"/>
</dbReference>
<feature type="region of interest" description="Disordered" evidence="6">
    <location>
        <begin position="90"/>
        <end position="214"/>
    </location>
</feature>
<dbReference type="GO" id="GO:0070210">
    <property type="term" value="C:Rpd3L-Expanded complex"/>
    <property type="evidence" value="ECO:0007669"/>
    <property type="project" value="TreeGrafter"/>
</dbReference>
<feature type="compositionally biased region" description="Polar residues" evidence="6">
    <location>
        <begin position="17"/>
        <end position="26"/>
    </location>
</feature>
<feature type="compositionally biased region" description="Basic and acidic residues" evidence="6">
    <location>
        <begin position="485"/>
        <end position="516"/>
    </location>
</feature>
<feature type="compositionally biased region" description="Basic and acidic residues" evidence="6">
    <location>
        <begin position="552"/>
        <end position="562"/>
    </location>
</feature>
<evidence type="ECO:0000256" key="5">
    <source>
        <dbReference type="PROSITE-ProRule" id="PRU00146"/>
    </source>
</evidence>
<keyword evidence="2 5" id="KW-0863">Zinc-finger</keyword>
<dbReference type="CDD" id="cd15550">
    <property type="entry name" value="PHD_MLL5"/>
    <property type="match status" value="1"/>
</dbReference>
<feature type="compositionally biased region" description="Polar residues" evidence="6">
    <location>
        <begin position="571"/>
        <end position="588"/>
    </location>
</feature>
<dbReference type="InterPro" id="IPR011011">
    <property type="entry name" value="Znf_FYVE_PHD"/>
</dbReference>
<dbReference type="PANTHER" id="PTHR46462:SF3">
    <property type="entry name" value="UPSET, ISOFORM A"/>
    <property type="match status" value="1"/>
</dbReference>
<evidence type="ECO:0000256" key="6">
    <source>
        <dbReference type="SAM" id="MobiDB-lite"/>
    </source>
</evidence>
<organism evidence="8 9">
    <name type="scientific">Ascobolus immersus RN42</name>
    <dbReference type="NCBI Taxonomy" id="1160509"/>
    <lineage>
        <taxon>Eukaryota</taxon>
        <taxon>Fungi</taxon>
        <taxon>Dikarya</taxon>
        <taxon>Ascomycota</taxon>
        <taxon>Pezizomycotina</taxon>
        <taxon>Pezizomycetes</taxon>
        <taxon>Pezizales</taxon>
        <taxon>Ascobolaceae</taxon>
        <taxon>Ascobolus</taxon>
    </lineage>
</organism>
<dbReference type="Pfam" id="PF20826">
    <property type="entry name" value="PHD_5"/>
    <property type="match status" value="1"/>
</dbReference>
<dbReference type="OrthoDB" id="20872at2759"/>
<dbReference type="PROSITE" id="PS01359">
    <property type="entry name" value="ZF_PHD_1"/>
    <property type="match status" value="1"/>
</dbReference>
<dbReference type="GO" id="GO:0006355">
    <property type="term" value="P:regulation of DNA-templated transcription"/>
    <property type="evidence" value="ECO:0007669"/>
    <property type="project" value="TreeGrafter"/>
</dbReference>
<dbReference type="InterPro" id="IPR019787">
    <property type="entry name" value="Znf_PHD-finger"/>
</dbReference>
<feature type="compositionally biased region" description="Polar residues" evidence="6">
    <location>
        <begin position="809"/>
        <end position="849"/>
    </location>
</feature>
<dbReference type="GO" id="GO:0006325">
    <property type="term" value="P:chromatin organization"/>
    <property type="evidence" value="ECO:0007669"/>
    <property type="project" value="UniProtKB-KW"/>
</dbReference>
<dbReference type="Gene3D" id="2.170.270.10">
    <property type="entry name" value="SET domain"/>
    <property type="match status" value="1"/>
</dbReference>
<dbReference type="InterPro" id="IPR046341">
    <property type="entry name" value="SET_dom_sf"/>
</dbReference>
<dbReference type="GO" id="GO:0034967">
    <property type="term" value="C:Set3 complex"/>
    <property type="evidence" value="ECO:0007669"/>
    <property type="project" value="TreeGrafter"/>
</dbReference>
<evidence type="ECO:0000313" key="8">
    <source>
        <dbReference type="EMBL" id="RPA87435.1"/>
    </source>
</evidence>
<feature type="domain" description="PHD-type" evidence="7">
    <location>
        <begin position="36"/>
        <end position="85"/>
    </location>
</feature>
<feature type="compositionally biased region" description="Low complexity" evidence="6">
    <location>
        <begin position="589"/>
        <end position="604"/>
    </location>
</feature>
<dbReference type="EMBL" id="ML119646">
    <property type="protein sequence ID" value="RPA87435.1"/>
    <property type="molecule type" value="Genomic_DNA"/>
</dbReference>
<dbReference type="PANTHER" id="PTHR46462">
    <property type="entry name" value="UPSET, ISOFORM A"/>
    <property type="match status" value="1"/>
</dbReference>
<feature type="compositionally biased region" description="Polar residues" evidence="6">
    <location>
        <begin position="736"/>
        <end position="748"/>
    </location>
</feature>
<feature type="region of interest" description="Disordered" evidence="6">
    <location>
        <begin position="450"/>
        <end position="605"/>
    </location>
</feature>
<dbReference type="SMART" id="SM00317">
    <property type="entry name" value="SET"/>
    <property type="match status" value="1"/>
</dbReference>
<evidence type="ECO:0000256" key="3">
    <source>
        <dbReference type="ARBA" id="ARBA00022833"/>
    </source>
</evidence>
<dbReference type="STRING" id="1160509.A0A3N4IMT4"/>
<dbReference type="Gene3D" id="3.30.40.10">
    <property type="entry name" value="Zinc/RING finger domain, C3HC4 (zinc finger)"/>
    <property type="match status" value="1"/>
</dbReference>
<dbReference type="AlphaFoldDB" id="A0A3N4IMT4"/>
<dbReference type="GO" id="GO:0008270">
    <property type="term" value="F:zinc ion binding"/>
    <property type="evidence" value="ECO:0007669"/>
    <property type="project" value="UniProtKB-KW"/>
</dbReference>
<dbReference type="PROSITE" id="PS50016">
    <property type="entry name" value="ZF_PHD_2"/>
    <property type="match status" value="1"/>
</dbReference>
<evidence type="ECO:0000259" key="7">
    <source>
        <dbReference type="PROSITE" id="PS50016"/>
    </source>
</evidence>
<dbReference type="InterPro" id="IPR001965">
    <property type="entry name" value="Znf_PHD"/>
</dbReference>
<dbReference type="InterPro" id="IPR013083">
    <property type="entry name" value="Znf_RING/FYVE/PHD"/>
</dbReference>